<accession>A0A8D6U742</accession>
<evidence type="ECO:0000256" key="1">
    <source>
        <dbReference type="SAM" id="MobiDB-lite"/>
    </source>
</evidence>
<sequence length="86" mass="9881">MKLNSFRLVKRPFFKVTFTAVYDFYYGYDSKFKSSGDIKDKISWSCNVEYVGDDSDSSGSSSNYSDYRINGKAVEPQKVSREDTVK</sequence>
<reference evidence="2 3" key="1">
    <citation type="submission" date="2020-06" db="EMBL/GenBank/DDBJ databases">
        <authorList>
            <person name="Chuat V."/>
        </authorList>
    </citation>
    <scope>NUCLEOTIDE SEQUENCE [LARGE SCALE GENOMIC DNA]</scope>
    <source>
        <strain evidence="2">STH_CIRM_336</strain>
    </source>
</reference>
<name>A0A8D6U742_STRTR</name>
<dbReference type="EMBL" id="LR822017">
    <property type="protein sequence ID" value="CAD0139140.1"/>
    <property type="molecule type" value="Genomic_DNA"/>
</dbReference>
<dbReference type="AlphaFoldDB" id="A0A8D6U742"/>
<protein>
    <submittedName>
        <fullName evidence="2">Uncharacterized protein</fullName>
    </submittedName>
</protein>
<evidence type="ECO:0000313" key="3">
    <source>
        <dbReference type="Proteomes" id="UP000509833"/>
    </source>
</evidence>
<gene>
    <name evidence="2" type="ORF">STHERMO_1816</name>
</gene>
<proteinExistence type="predicted"/>
<feature type="region of interest" description="Disordered" evidence="1">
    <location>
        <begin position="52"/>
        <end position="86"/>
    </location>
</feature>
<feature type="compositionally biased region" description="Low complexity" evidence="1">
    <location>
        <begin position="57"/>
        <end position="67"/>
    </location>
</feature>
<organism evidence="2 3">
    <name type="scientific">Streptococcus thermophilus</name>
    <dbReference type="NCBI Taxonomy" id="1308"/>
    <lineage>
        <taxon>Bacteria</taxon>
        <taxon>Bacillati</taxon>
        <taxon>Bacillota</taxon>
        <taxon>Bacilli</taxon>
        <taxon>Lactobacillales</taxon>
        <taxon>Streptococcaceae</taxon>
        <taxon>Streptococcus</taxon>
    </lineage>
</organism>
<evidence type="ECO:0000313" key="2">
    <source>
        <dbReference type="EMBL" id="CAD0139140.1"/>
    </source>
</evidence>
<dbReference type="Proteomes" id="UP000509833">
    <property type="component" value="Chromosome"/>
</dbReference>